<name>A0ABU1TZB6_9BACL</name>
<evidence type="ECO:0000313" key="2">
    <source>
        <dbReference type="Proteomes" id="UP001258181"/>
    </source>
</evidence>
<reference evidence="1 2" key="1">
    <citation type="submission" date="2023-07" db="EMBL/GenBank/DDBJ databases">
        <title>Sorghum-associated microbial communities from plants grown in Nebraska, USA.</title>
        <authorList>
            <person name="Schachtman D."/>
        </authorList>
    </citation>
    <scope>NUCLEOTIDE SEQUENCE [LARGE SCALE GENOMIC DNA]</scope>
    <source>
        <strain evidence="1 2">BE211</strain>
    </source>
</reference>
<sequence length="88" mass="10069">MEREQQFFDKLEKKTSVKKDDIFKLAQSVSGYNLRDERTIRMLISQVSSMAGVAVTKQKEDQIVQAVLNNNIPLDMATLSKMFENGNK</sequence>
<dbReference type="Proteomes" id="UP001258181">
    <property type="component" value="Unassembled WGS sequence"/>
</dbReference>
<dbReference type="Pfam" id="PF14069">
    <property type="entry name" value="SpoVIF"/>
    <property type="match status" value="1"/>
</dbReference>
<dbReference type="RefSeq" id="WP_396193780.1">
    <property type="nucleotide sequence ID" value="NZ_JAVDWA010000002.1"/>
</dbReference>
<dbReference type="EMBL" id="JAVDWA010000002">
    <property type="protein sequence ID" value="MDR7072554.1"/>
    <property type="molecule type" value="Genomic_DNA"/>
</dbReference>
<keyword evidence="2" id="KW-1185">Reference proteome</keyword>
<protein>
    <recommendedName>
        <fullName evidence="3">Stage VI sporulation protein F</fullName>
    </recommendedName>
</protein>
<evidence type="ECO:0000313" key="1">
    <source>
        <dbReference type="EMBL" id="MDR7072554.1"/>
    </source>
</evidence>
<dbReference type="InterPro" id="IPR025942">
    <property type="entry name" value="SpoVIF"/>
</dbReference>
<gene>
    <name evidence="1" type="ORF">J2X07_001531</name>
</gene>
<accession>A0ABU1TZB6</accession>
<organism evidence="1 2">
    <name type="scientific">Fictibacillus barbaricus</name>
    <dbReference type="NCBI Taxonomy" id="182136"/>
    <lineage>
        <taxon>Bacteria</taxon>
        <taxon>Bacillati</taxon>
        <taxon>Bacillota</taxon>
        <taxon>Bacilli</taxon>
        <taxon>Bacillales</taxon>
        <taxon>Fictibacillaceae</taxon>
        <taxon>Fictibacillus</taxon>
    </lineage>
</organism>
<proteinExistence type="predicted"/>
<evidence type="ECO:0008006" key="3">
    <source>
        <dbReference type="Google" id="ProtNLM"/>
    </source>
</evidence>
<comment type="caution">
    <text evidence="1">The sequence shown here is derived from an EMBL/GenBank/DDBJ whole genome shotgun (WGS) entry which is preliminary data.</text>
</comment>